<keyword evidence="3" id="KW-1185">Reference proteome</keyword>
<feature type="region of interest" description="Disordered" evidence="1">
    <location>
        <begin position="1"/>
        <end position="22"/>
    </location>
</feature>
<evidence type="ECO:0000313" key="2">
    <source>
        <dbReference type="EMBL" id="RMJ11058.1"/>
    </source>
</evidence>
<name>A0A3M2S0N4_9HYPO</name>
<evidence type="ECO:0000256" key="1">
    <source>
        <dbReference type="SAM" id="MobiDB-lite"/>
    </source>
</evidence>
<dbReference type="Proteomes" id="UP000277212">
    <property type="component" value="Unassembled WGS sequence"/>
</dbReference>
<organism evidence="2 3">
    <name type="scientific">Fusarium kuroshium</name>
    <dbReference type="NCBI Taxonomy" id="2010991"/>
    <lineage>
        <taxon>Eukaryota</taxon>
        <taxon>Fungi</taxon>
        <taxon>Dikarya</taxon>
        <taxon>Ascomycota</taxon>
        <taxon>Pezizomycotina</taxon>
        <taxon>Sordariomycetes</taxon>
        <taxon>Hypocreomycetidae</taxon>
        <taxon>Hypocreales</taxon>
        <taxon>Nectriaceae</taxon>
        <taxon>Fusarium</taxon>
        <taxon>Fusarium solani species complex</taxon>
    </lineage>
</organism>
<comment type="caution">
    <text evidence="2">The sequence shown here is derived from an EMBL/GenBank/DDBJ whole genome shotgun (WGS) entry which is preliminary data.</text>
</comment>
<evidence type="ECO:0000313" key="3">
    <source>
        <dbReference type="Proteomes" id="UP000277212"/>
    </source>
</evidence>
<sequence>MLARRTSASLGQAVRGQQQPLRSLRISSNDMSVYNGQRWMSHWRNPAASDSAMRLHLRLRLYGRAGPDNAGKAEREMLYATVPC</sequence>
<accession>A0A3M2S0N4</accession>
<proteinExistence type="predicted"/>
<dbReference type="EMBL" id="NKUJ01000181">
    <property type="protein sequence ID" value="RMJ11058.1"/>
    <property type="molecule type" value="Genomic_DNA"/>
</dbReference>
<reference evidence="2 3" key="1">
    <citation type="submission" date="2017-06" db="EMBL/GenBank/DDBJ databases">
        <title>Comparative genomic analysis of Ambrosia Fusariam Clade fungi.</title>
        <authorList>
            <person name="Stajich J.E."/>
            <person name="Carrillo J."/>
            <person name="Kijimoto T."/>
            <person name="Eskalen A."/>
            <person name="O'Donnell K."/>
            <person name="Kasson M."/>
        </authorList>
    </citation>
    <scope>NUCLEOTIDE SEQUENCE [LARGE SCALE GENOMIC DNA]</scope>
    <source>
        <strain evidence="2">UCR3666</strain>
    </source>
</reference>
<gene>
    <name evidence="2" type="ORF">CDV36_009314</name>
</gene>
<dbReference type="AlphaFoldDB" id="A0A3M2S0N4"/>
<protein>
    <submittedName>
        <fullName evidence="2">Uncharacterized protein</fullName>
    </submittedName>
</protein>